<sequence length="515" mass="55048">MIRAAALWLAALLCGTAPAEAAIHALVMGFDTYRFKISLEGSRNDAADLAKVLRRHGVEDLTMLDEHSGRRSDFEAAWAAMMNRSASGDLVFMSFSGHGNRSPEPGEPKHTPDGMEKGFLLPAYDEAKFPEEQLRFEHLYDLFDDASKKGVKVVFVADACHAGGTVRAVRASSVVPKFQTFQTHGQKLPDPPLAGAVVSRPPISNLTIFSAADEQQSIQEFTIEGQRRGALSYVVARGLDGAAAANDGRLTAGALARYVLTNVRLKSENTQVPGTVTPEPNLSILQSAAPPDAAGMPGLSTTSVFVDGASSSLLGAVLVQRQSAAVLSLIGNRIFDAHGDAITGPVSASGLQDAVDARRVLDALTKVVGAADRGLQTKVAALGQGASDRTYVQGERVRIEAEQSQLPFLTVVDLAADGTIQFLWPHDGDPIAWTEPEPPHFDVQVTPPFGQDTLIFIESDKALPDLHAALKLFDGRAKPTAFYDALRIWLPQTRFRLGLQAVFTCVAVRSDGTCA</sequence>
<dbReference type="GO" id="GO:0004197">
    <property type="term" value="F:cysteine-type endopeptidase activity"/>
    <property type="evidence" value="ECO:0007669"/>
    <property type="project" value="InterPro"/>
</dbReference>
<dbReference type="EMBL" id="JAMOIM010000009">
    <property type="protein sequence ID" value="MCW6509361.1"/>
    <property type="molecule type" value="Genomic_DNA"/>
</dbReference>
<proteinExistence type="predicted"/>
<comment type="caution">
    <text evidence="3">The sequence shown here is derived from an EMBL/GenBank/DDBJ whole genome shotgun (WGS) entry which is preliminary data.</text>
</comment>
<dbReference type="PANTHER" id="PTHR48104">
    <property type="entry name" value="METACASPASE-4"/>
    <property type="match status" value="1"/>
</dbReference>
<evidence type="ECO:0000259" key="2">
    <source>
        <dbReference type="Pfam" id="PF00656"/>
    </source>
</evidence>
<reference evidence="3" key="1">
    <citation type="submission" date="2022-05" db="EMBL/GenBank/DDBJ databases">
        <authorList>
            <person name="Pankratov T."/>
        </authorList>
    </citation>
    <scope>NUCLEOTIDE SEQUENCE</scope>
    <source>
        <strain evidence="3">BP6-180914</strain>
    </source>
</reference>
<organism evidence="3 4">
    <name type="scientific">Lichenifustis flavocetrariae</name>
    <dbReference type="NCBI Taxonomy" id="2949735"/>
    <lineage>
        <taxon>Bacteria</taxon>
        <taxon>Pseudomonadati</taxon>
        <taxon>Pseudomonadota</taxon>
        <taxon>Alphaproteobacteria</taxon>
        <taxon>Hyphomicrobiales</taxon>
        <taxon>Lichenihabitantaceae</taxon>
        <taxon>Lichenifustis</taxon>
    </lineage>
</organism>
<evidence type="ECO:0000313" key="3">
    <source>
        <dbReference type="EMBL" id="MCW6509361.1"/>
    </source>
</evidence>
<name>A0AA42CKK4_9HYPH</name>
<dbReference type="PANTHER" id="PTHR48104:SF30">
    <property type="entry name" value="METACASPASE-1"/>
    <property type="match status" value="1"/>
</dbReference>
<feature type="domain" description="Peptidase C14 caspase" evidence="2">
    <location>
        <begin position="24"/>
        <end position="275"/>
    </location>
</feature>
<feature type="chain" id="PRO_5041312988" evidence="1">
    <location>
        <begin position="22"/>
        <end position="515"/>
    </location>
</feature>
<dbReference type="GO" id="GO:0006508">
    <property type="term" value="P:proteolysis"/>
    <property type="evidence" value="ECO:0007669"/>
    <property type="project" value="InterPro"/>
</dbReference>
<dbReference type="Proteomes" id="UP001165667">
    <property type="component" value="Unassembled WGS sequence"/>
</dbReference>
<feature type="signal peptide" evidence="1">
    <location>
        <begin position="1"/>
        <end position="21"/>
    </location>
</feature>
<protein>
    <submittedName>
        <fullName evidence="3">Caspase family protein</fullName>
    </submittedName>
</protein>
<dbReference type="RefSeq" id="WP_282585726.1">
    <property type="nucleotide sequence ID" value="NZ_JAMOIM010000009.1"/>
</dbReference>
<accession>A0AA42CKK4</accession>
<dbReference type="GO" id="GO:0005737">
    <property type="term" value="C:cytoplasm"/>
    <property type="evidence" value="ECO:0007669"/>
    <property type="project" value="TreeGrafter"/>
</dbReference>
<dbReference type="Pfam" id="PF00656">
    <property type="entry name" value="Peptidase_C14"/>
    <property type="match status" value="1"/>
</dbReference>
<dbReference type="AlphaFoldDB" id="A0AA42CKK4"/>
<keyword evidence="4" id="KW-1185">Reference proteome</keyword>
<evidence type="ECO:0000313" key="4">
    <source>
        <dbReference type="Proteomes" id="UP001165667"/>
    </source>
</evidence>
<keyword evidence="1" id="KW-0732">Signal</keyword>
<gene>
    <name evidence="3" type="ORF">M8523_15160</name>
</gene>
<dbReference type="Gene3D" id="3.40.50.1460">
    <property type="match status" value="1"/>
</dbReference>
<dbReference type="InterPro" id="IPR050452">
    <property type="entry name" value="Metacaspase"/>
</dbReference>
<dbReference type="InterPro" id="IPR029030">
    <property type="entry name" value="Caspase-like_dom_sf"/>
</dbReference>
<dbReference type="InterPro" id="IPR011600">
    <property type="entry name" value="Pept_C14_caspase"/>
</dbReference>
<dbReference type="SUPFAM" id="SSF52129">
    <property type="entry name" value="Caspase-like"/>
    <property type="match status" value="1"/>
</dbReference>
<evidence type="ECO:0000256" key="1">
    <source>
        <dbReference type="SAM" id="SignalP"/>
    </source>
</evidence>